<feature type="signal peptide" evidence="1">
    <location>
        <begin position="1"/>
        <end position="21"/>
    </location>
</feature>
<name>A0AAU7XCZ8_9HYPH</name>
<protein>
    <submittedName>
        <fullName evidence="2">Uncharacterized protein</fullName>
    </submittedName>
</protein>
<dbReference type="RefSeq" id="WP_407051111.1">
    <property type="nucleotide sequence ID" value="NZ_CP158568.1"/>
</dbReference>
<evidence type="ECO:0000313" key="2">
    <source>
        <dbReference type="EMBL" id="XBY46015.1"/>
    </source>
</evidence>
<sequence length="86" mass="9200">MKFTTVIAAVVVAASITPSFAACDLKEKEKELTSVMEGLKNNEAAQQKLLDRLMADGPKVEALEKDGKLDEACEVAEGIIDYANGL</sequence>
<dbReference type="KEGG" id="mflg:ABS361_07205"/>
<dbReference type="AlphaFoldDB" id="A0AAU7XCZ8"/>
<gene>
    <name evidence="2" type="ORF">ABS361_07205</name>
</gene>
<keyword evidence="1" id="KW-0732">Signal</keyword>
<dbReference type="EMBL" id="CP158568">
    <property type="protein sequence ID" value="XBY46015.1"/>
    <property type="molecule type" value="Genomic_DNA"/>
</dbReference>
<evidence type="ECO:0000256" key="1">
    <source>
        <dbReference type="SAM" id="SignalP"/>
    </source>
</evidence>
<reference evidence="2" key="1">
    <citation type="submission" date="2024-06" db="EMBL/GenBank/DDBJ databases">
        <title>Methylostella associata gen. nov., sp. nov., a novel Ancalomicrobiaceae-affiliated facultatively methylotrophic bacteria that feed on methanotrophs of the genus Methylococcus.</title>
        <authorList>
            <person name="Saltykova V."/>
            <person name="Danilova O.V."/>
            <person name="Oshkin I.Y."/>
            <person name="Belova S.E."/>
            <person name="Pimenov N.V."/>
            <person name="Dedysh S.N."/>
        </authorList>
    </citation>
    <scope>NUCLEOTIDE SEQUENCE</scope>
    <source>
        <strain evidence="2">S20</strain>
    </source>
</reference>
<accession>A0AAU7XCZ8</accession>
<organism evidence="2">
    <name type="scientific">Methyloraptor flagellatus</name>
    <dbReference type="NCBI Taxonomy" id="3162530"/>
    <lineage>
        <taxon>Bacteria</taxon>
        <taxon>Pseudomonadati</taxon>
        <taxon>Pseudomonadota</taxon>
        <taxon>Alphaproteobacteria</taxon>
        <taxon>Hyphomicrobiales</taxon>
        <taxon>Ancalomicrobiaceae</taxon>
        <taxon>Methyloraptor</taxon>
    </lineage>
</organism>
<dbReference type="PROSITE" id="PS51257">
    <property type="entry name" value="PROKAR_LIPOPROTEIN"/>
    <property type="match status" value="1"/>
</dbReference>
<proteinExistence type="predicted"/>
<feature type="chain" id="PRO_5043582846" evidence="1">
    <location>
        <begin position="22"/>
        <end position="86"/>
    </location>
</feature>